<protein>
    <submittedName>
        <fullName evidence="7">SCO family protein</fullName>
    </submittedName>
</protein>
<organism evidence="7 8">
    <name type="scientific">Actinomadura bangladeshensis</name>
    <dbReference type="NCBI Taxonomy" id="453573"/>
    <lineage>
        <taxon>Bacteria</taxon>
        <taxon>Bacillati</taxon>
        <taxon>Actinomycetota</taxon>
        <taxon>Actinomycetes</taxon>
        <taxon>Streptosporangiales</taxon>
        <taxon>Thermomonosporaceae</taxon>
        <taxon>Actinomadura</taxon>
    </lineage>
</organism>
<keyword evidence="4" id="KW-1015">Disulfide bond</keyword>
<evidence type="ECO:0000256" key="5">
    <source>
        <dbReference type="SAM" id="MobiDB-lite"/>
    </source>
</evidence>
<accession>A0A6L9Q826</accession>
<dbReference type="EMBL" id="JAAGLI010000042">
    <property type="protein sequence ID" value="NEA21212.1"/>
    <property type="molecule type" value="Genomic_DNA"/>
</dbReference>
<dbReference type="InterPro" id="IPR003782">
    <property type="entry name" value="SCO1/SenC"/>
</dbReference>
<evidence type="ECO:0000256" key="3">
    <source>
        <dbReference type="PIRSR" id="PIRSR603782-1"/>
    </source>
</evidence>
<sequence>PAESRPAAAATASPSAGPSGSAIRLDRPLPKPELTLTDDRGRPYDLVERTAGKPVLMYFGYTHCPDVCPTTMADIANAVKGLPEAERRKLQVIFVTTDPARDTPKRLHAWLAAFDSRFIGLSGDFAAIQKAARGLGIAVEKPEKTAGGDYEVTHGAQVLAFSPSDDKVHLIYTSGTTTKQYAADLPKLIGGTV</sequence>
<dbReference type="AlphaFoldDB" id="A0A6L9Q826"/>
<evidence type="ECO:0000313" key="8">
    <source>
        <dbReference type="Proteomes" id="UP000475532"/>
    </source>
</evidence>
<proteinExistence type="inferred from homology"/>
<evidence type="ECO:0000256" key="2">
    <source>
        <dbReference type="ARBA" id="ARBA00023008"/>
    </source>
</evidence>
<keyword evidence="3" id="KW-0479">Metal-binding</keyword>
<dbReference type="CDD" id="cd02968">
    <property type="entry name" value="SCO"/>
    <property type="match status" value="1"/>
</dbReference>
<feature type="binding site" evidence="3">
    <location>
        <position position="68"/>
    </location>
    <ligand>
        <name>Cu cation</name>
        <dbReference type="ChEBI" id="CHEBI:23378"/>
    </ligand>
</feature>
<evidence type="ECO:0000259" key="6">
    <source>
        <dbReference type="PROSITE" id="PS51352"/>
    </source>
</evidence>
<comment type="caution">
    <text evidence="7">The sequence shown here is derived from an EMBL/GenBank/DDBJ whole genome shotgun (WGS) entry which is preliminary data.</text>
</comment>
<dbReference type="SUPFAM" id="SSF52833">
    <property type="entry name" value="Thioredoxin-like"/>
    <property type="match status" value="1"/>
</dbReference>
<dbReference type="PANTHER" id="PTHR12151">
    <property type="entry name" value="ELECTRON TRANSPORT PROTIN SCO1/SENC FAMILY MEMBER"/>
    <property type="match status" value="1"/>
</dbReference>
<dbReference type="Proteomes" id="UP000475532">
    <property type="component" value="Unassembled WGS sequence"/>
</dbReference>
<dbReference type="InterPro" id="IPR013766">
    <property type="entry name" value="Thioredoxin_domain"/>
</dbReference>
<dbReference type="PROSITE" id="PS51352">
    <property type="entry name" value="THIOREDOXIN_2"/>
    <property type="match status" value="1"/>
</dbReference>
<feature type="binding site" evidence="3">
    <location>
        <position position="64"/>
    </location>
    <ligand>
        <name>Cu cation</name>
        <dbReference type="ChEBI" id="CHEBI:23378"/>
    </ligand>
</feature>
<evidence type="ECO:0000256" key="4">
    <source>
        <dbReference type="PIRSR" id="PIRSR603782-2"/>
    </source>
</evidence>
<reference evidence="7 8" key="1">
    <citation type="submission" date="2020-01" db="EMBL/GenBank/DDBJ databases">
        <title>Insect and environment-associated Actinomycetes.</title>
        <authorList>
            <person name="Currrie C."/>
            <person name="Chevrette M."/>
            <person name="Carlson C."/>
            <person name="Stubbendieck R."/>
            <person name="Wendt-Pienkowski E."/>
        </authorList>
    </citation>
    <scope>NUCLEOTIDE SEQUENCE [LARGE SCALE GENOMIC DNA]</scope>
    <source>
        <strain evidence="7 8">SID10258</strain>
    </source>
</reference>
<dbReference type="RefSeq" id="WP_163052874.1">
    <property type="nucleotide sequence ID" value="NZ_JAAGLI010000042.1"/>
</dbReference>
<dbReference type="Pfam" id="PF02630">
    <property type="entry name" value="SCO1-SenC"/>
    <property type="match status" value="1"/>
</dbReference>
<feature type="region of interest" description="Disordered" evidence="5">
    <location>
        <begin position="1"/>
        <end position="41"/>
    </location>
</feature>
<feature type="disulfide bond" description="Redox-active" evidence="4">
    <location>
        <begin position="64"/>
        <end position="68"/>
    </location>
</feature>
<evidence type="ECO:0000313" key="7">
    <source>
        <dbReference type="EMBL" id="NEA21212.1"/>
    </source>
</evidence>
<evidence type="ECO:0000256" key="1">
    <source>
        <dbReference type="ARBA" id="ARBA00010996"/>
    </source>
</evidence>
<dbReference type="GO" id="GO:0046872">
    <property type="term" value="F:metal ion binding"/>
    <property type="evidence" value="ECO:0007669"/>
    <property type="project" value="UniProtKB-KW"/>
</dbReference>
<keyword evidence="2 3" id="KW-0186">Copper</keyword>
<feature type="non-terminal residue" evidence="7">
    <location>
        <position position="1"/>
    </location>
</feature>
<dbReference type="PANTHER" id="PTHR12151:SF25">
    <property type="entry name" value="LINALOOL DEHYDRATASE_ISOMERASE DOMAIN-CONTAINING PROTEIN"/>
    <property type="match status" value="1"/>
</dbReference>
<feature type="compositionally biased region" description="Low complexity" evidence="5">
    <location>
        <begin position="1"/>
        <end position="22"/>
    </location>
</feature>
<feature type="domain" description="Thioredoxin" evidence="6">
    <location>
        <begin position="25"/>
        <end position="193"/>
    </location>
</feature>
<gene>
    <name evidence="7" type="ORF">G3I70_01675</name>
</gene>
<dbReference type="Gene3D" id="3.40.30.10">
    <property type="entry name" value="Glutaredoxin"/>
    <property type="match status" value="1"/>
</dbReference>
<feature type="binding site" evidence="3">
    <location>
        <position position="154"/>
    </location>
    <ligand>
        <name>Cu cation</name>
        <dbReference type="ChEBI" id="CHEBI:23378"/>
    </ligand>
</feature>
<dbReference type="InterPro" id="IPR036249">
    <property type="entry name" value="Thioredoxin-like_sf"/>
</dbReference>
<name>A0A6L9Q826_9ACTN</name>
<comment type="similarity">
    <text evidence="1">Belongs to the SCO1/2 family.</text>
</comment>